<dbReference type="InterPro" id="IPR007047">
    <property type="entry name" value="Flp_Fap"/>
</dbReference>
<dbReference type="Pfam" id="PF04964">
    <property type="entry name" value="Flp_Fap"/>
    <property type="match status" value="1"/>
</dbReference>
<dbReference type="EMBL" id="JAAVLX010000004">
    <property type="protein sequence ID" value="NOJ41132.1"/>
    <property type="molecule type" value="Genomic_DNA"/>
</dbReference>
<keyword evidence="3" id="KW-1185">Reference proteome</keyword>
<evidence type="ECO:0000313" key="3">
    <source>
        <dbReference type="Proteomes" id="UP000544122"/>
    </source>
</evidence>
<protein>
    <submittedName>
        <fullName evidence="2">Flp family type IVb pilin</fullName>
    </submittedName>
</protein>
<name>A0A7Y4LW64_9BRAD</name>
<gene>
    <name evidence="2" type="ORF">HCN58_16245</name>
</gene>
<keyword evidence="1" id="KW-0472">Membrane</keyword>
<accession>A0A7Y4LW64</accession>
<dbReference type="Proteomes" id="UP000544122">
    <property type="component" value="Unassembled WGS sequence"/>
</dbReference>
<feature type="transmembrane region" description="Helical" evidence="1">
    <location>
        <begin position="14"/>
        <end position="34"/>
    </location>
</feature>
<reference evidence="2 3" key="1">
    <citation type="submission" date="2020-03" db="EMBL/GenBank/DDBJ databases">
        <title>Bradyrhizobium diversity isolated from nodules of Indigofera sp.</title>
        <authorList>
            <person name="Klepa M."/>
            <person name="Helene L."/>
            <person name="Hungria M."/>
        </authorList>
    </citation>
    <scope>NUCLEOTIDE SEQUENCE [LARGE SCALE GENOMIC DNA]</scope>
    <source>
        <strain evidence="2 3">WSM 1791</strain>
    </source>
</reference>
<proteinExistence type="predicted"/>
<sequence>MKALVRFLRDESRAIAVEYGLIATGISLAIMAAVNRLGTKLSATFASINSSLTGGARRLARAESTYAL</sequence>
<evidence type="ECO:0000313" key="2">
    <source>
        <dbReference type="EMBL" id="NOJ41132.1"/>
    </source>
</evidence>
<evidence type="ECO:0000256" key="1">
    <source>
        <dbReference type="SAM" id="Phobius"/>
    </source>
</evidence>
<comment type="caution">
    <text evidence="2">The sequence shown here is derived from an EMBL/GenBank/DDBJ whole genome shotgun (WGS) entry which is preliminary data.</text>
</comment>
<keyword evidence="1" id="KW-1133">Transmembrane helix</keyword>
<keyword evidence="1" id="KW-0812">Transmembrane</keyword>
<dbReference type="AlphaFoldDB" id="A0A7Y4LW64"/>
<organism evidence="2 3">
    <name type="scientific">Bradyrhizobium australiense</name>
    <dbReference type="NCBI Taxonomy" id="2721161"/>
    <lineage>
        <taxon>Bacteria</taxon>
        <taxon>Pseudomonadati</taxon>
        <taxon>Pseudomonadota</taxon>
        <taxon>Alphaproteobacteria</taxon>
        <taxon>Hyphomicrobiales</taxon>
        <taxon>Nitrobacteraceae</taxon>
        <taxon>Bradyrhizobium</taxon>
    </lineage>
</organism>